<feature type="transmembrane region" description="Helical" evidence="5">
    <location>
        <begin position="166"/>
        <end position="188"/>
    </location>
</feature>
<dbReference type="EMBL" id="JARPXM010000027">
    <property type="protein sequence ID" value="MDT2540089.1"/>
    <property type="molecule type" value="Genomic_DNA"/>
</dbReference>
<dbReference type="RefSeq" id="WP_010745970.1">
    <property type="nucleotide sequence ID" value="NZ_BTSP01000004.1"/>
</dbReference>
<evidence type="ECO:0000256" key="3">
    <source>
        <dbReference type="ARBA" id="ARBA00022989"/>
    </source>
</evidence>
<feature type="transmembrane region" description="Helical" evidence="5">
    <location>
        <begin position="318"/>
        <end position="341"/>
    </location>
</feature>
<comment type="caution">
    <text evidence="6">The sequence shown here is derived from an EMBL/GenBank/DDBJ whole genome shotgun (WGS) entry which is preliminary data.</text>
</comment>
<comment type="subcellular location">
    <subcellularLocation>
        <location evidence="1">Membrane</location>
        <topology evidence="1">Multi-pass membrane protein</topology>
    </subcellularLocation>
</comment>
<dbReference type="GO" id="GO:0016020">
    <property type="term" value="C:membrane"/>
    <property type="evidence" value="ECO:0007669"/>
    <property type="project" value="UniProtKB-SubCell"/>
</dbReference>
<accession>A0AAW8T625</accession>
<keyword evidence="3 5" id="KW-1133">Transmembrane helix</keyword>
<feature type="transmembrane region" description="Helical" evidence="5">
    <location>
        <begin position="411"/>
        <end position="432"/>
    </location>
</feature>
<feature type="transmembrane region" description="Helical" evidence="5">
    <location>
        <begin position="40"/>
        <end position="59"/>
    </location>
</feature>
<feature type="transmembrane region" description="Helical" evidence="5">
    <location>
        <begin position="283"/>
        <end position="306"/>
    </location>
</feature>
<reference evidence="6" key="1">
    <citation type="submission" date="2023-03" db="EMBL/GenBank/DDBJ databases">
        <authorList>
            <person name="Shen W."/>
            <person name="Cai J."/>
        </authorList>
    </citation>
    <scope>NUCLEOTIDE SEQUENCE</scope>
    <source>
        <strain evidence="6">B646-2</strain>
    </source>
</reference>
<keyword evidence="2 5" id="KW-0812">Transmembrane</keyword>
<feature type="transmembrane region" description="Helical" evidence="5">
    <location>
        <begin position="12"/>
        <end position="34"/>
    </location>
</feature>
<evidence type="ECO:0000256" key="2">
    <source>
        <dbReference type="ARBA" id="ARBA00022692"/>
    </source>
</evidence>
<evidence type="ECO:0000313" key="7">
    <source>
        <dbReference type="Proteomes" id="UP001249240"/>
    </source>
</evidence>
<feature type="transmembrane region" description="Helical" evidence="5">
    <location>
        <begin position="209"/>
        <end position="231"/>
    </location>
</feature>
<feature type="transmembrane region" description="Helical" evidence="5">
    <location>
        <begin position="80"/>
        <end position="102"/>
    </location>
</feature>
<protein>
    <submittedName>
        <fullName evidence="6">Oligosaccharide flippase family protein</fullName>
    </submittedName>
</protein>
<sequence>MKNIAKNFFSNAFYQVFSIIFPLLTMPYIARILGAEKIGIYNYTYSIAIYFALVVKLGVDHYGNRSIAKVGEDIERRSILFFEIFGIQLFSGIVCILLYLVYVFNFAQQYQEIALLQVFLIVSYMLDINWFFYGIQQFNIVIVRNILVKLSTLIFIFLLVKNQNDLWLYTLIMNGSAIAGFIITWFQVKNYIFYKRIKLSEVTKHFKPSAILFIPIVSATIYTSFTSVFLGNLSSIKDVGFYNAGSQVLSMPKGIIAALGTVMLPQMSAIYERKDSKAEATKYLNYSVIFALFLSIAFAFGILGVSKDFVPLFYGKDFNASILVLNGLALYLPFYALGNVIRTQYLIPQSKDRPFVVSVLLGALTSIVVNLLLVKPLGLLGATIATFLSESVLAVYQIFAARKEISFKIFISPFIVFFISGIVMMVILNSLTLGGLSIFVRLLVKIGIGVILYLLITLIYFRYSKNDIIRSSREWIMKKVR</sequence>
<name>A0AAW8T625_9ENTE</name>
<organism evidence="6 7">
    <name type="scientific">Enterococcus raffinosus</name>
    <dbReference type="NCBI Taxonomy" id="71452"/>
    <lineage>
        <taxon>Bacteria</taxon>
        <taxon>Bacillati</taxon>
        <taxon>Bacillota</taxon>
        <taxon>Bacilli</taxon>
        <taxon>Lactobacillales</taxon>
        <taxon>Enterococcaceae</taxon>
        <taxon>Enterococcus</taxon>
    </lineage>
</organism>
<evidence type="ECO:0000256" key="5">
    <source>
        <dbReference type="SAM" id="Phobius"/>
    </source>
</evidence>
<evidence type="ECO:0000256" key="4">
    <source>
        <dbReference type="ARBA" id="ARBA00023136"/>
    </source>
</evidence>
<feature type="transmembrane region" description="Helical" evidence="5">
    <location>
        <begin position="251"/>
        <end position="271"/>
    </location>
</feature>
<feature type="transmembrane region" description="Helical" evidence="5">
    <location>
        <begin position="142"/>
        <end position="160"/>
    </location>
</feature>
<gene>
    <name evidence="6" type="ORF">P7D78_18455</name>
</gene>
<dbReference type="InterPro" id="IPR002797">
    <property type="entry name" value="Polysacc_synth"/>
</dbReference>
<dbReference type="InterPro" id="IPR052556">
    <property type="entry name" value="PolySynth_Transporter"/>
</dbReference>
<feature type="transmembrane region" description="Helical" evidence="5">
    <location>
        <begin position="114"/>
        <end position="135"/>
    </location>
</feature>
<evidence type="ECO:0000313" key="6">
    <source>
        <dbReference type="EMBL" id="MDT2540089.1"/>
    </source>
</evidence>
<feature type="transmembrane region" description="Helical" evidence="5">
    <location>
        <begin position="353"/>
        <end position="373"/>
    </location>
</feature>
<dbReference type="GeneID" id="67040505"/>
<feature type="transmembrane region" description="Helical" evidence="5">
    <location>
        <begin position="438"/>
        <end position="461"/>
    </location>
</feature>
<evidence type="ECO:0000256" key="1">
    <source>
        <dbReference type="ARBA" id="ARBA00004141"/>
    </source>
</evidence>
<dbReference type="AlphaFoldDB" id="A0AAW8T625"/>
<feature type="transmembrane region" description="Helical" evidence="5">
    <location>
        <begin position="379"/>
        <end position="399"/>
    </location>
</feature>
<dbReference type="PANTHER" id="PTHR43424">
    <property type="entry name" value="LOCUS PUTATIVE PROTEIN 1-RELATED"/>
    <property type="match status" value="1"/>
</dbReference>
<keyword evidence="4 5" id="KW-0472">Membrane</keyword>
<dbReference type="Proteomes" id="UP001249240">
    <property type="component" value="Unassembled WGS sequence"/>
</dbReference>
<dbReference type="PANTHER" id="PTHR43424:SF1">
    <property type="entry name" value="LOCUS PUTATIVE PROTEIN 1-RELATED"/>
    <property type="match status" value="1"/>
</dbReference>
<proteinExistence type="predicted"/>
<dbReference type="Pfam" id="PF01943">
    <property type="entry name" value="Polysacc_synt"/>
    <property type="match status" value="1"/>
</dbReference>